<evidence type="ECO:0000313" key="2">
    <source>
        <dbReference type="EMBL" id="CAJ1580100.1"/>
    </source>
</evidence>
<dbReference type="PANTHER" id="PTHR21310">
    <property type="entry name" value="AMINOGLYCOSIDE PHOSPHOTRANSFERASE-RELATED-RELATED"/>
    <property type="match status" value="1"/>
</dbReference>
<evidence type="ECO:0000313" key="3">
    <source>
        <dbReference type="Proteomes" id="UP001190466"/>
    </source>
</evidence>
<reference evidence="2 3" key="1">
    <citation type="submission" date="2023-08" db="EMBL/GenBank/DDBJ databases">
        <authorList>
            <person name="Folkvardsen B D."/>
            <person name="Norman A."/>
        </authorList>
    </citation>
    <scope>NUCLEOTIDE SEQUENCE [LARGE SCALE GENOMIC DNA]</scope>
    <source>
        <strain evidence="2 3">Mu0050</strain>
    </source>
</reference>
<name>A0ABM9MA06_9MYCO</name>
<dbReference type="InterPro" id="IPR011009">
    <property type="entry name" value="Kinase-like_dom_sf"/>
</dbReference>
<dbReference type="Pfam" id="PF01636">
    <property type="entry name" value="APH"/>
    <property type="match status" value="1"/>
</dbReference>
<keyword evidence="3" id="KW-1185">Reference proteome</keyword>
<dbReference type="Gene3D" id="1.10.510.10">
    <property type="entry name" value="Transferase(Phosphotransferase) domain 1"/>
    <property type="match status" value="1"/>
</dbReference>
<gene>
    <name evidence="2" type="ORF">MU0050_000845</name>
</gene>
<accession>A0ABM9MA06</accession>
<sequence length="333" mass="37453">MSSDDDDLAARIAATASGAYDVAPDSELKLVNRSENTVFALTDAATGEPLIMRVHRHGYHERHQIESELDWLAAIRADGAVSVPQVRAARDGTRVVTVDGVDDRPRQVVCFEQIPGVHPDENLLTDNDFHHLGRITAALHDHARRWRRPPGFDRFAWDWESCLGQRPRWGRWQDSVGVGPPQRRLLGRAQDLLEQRLRAYGCGADRFGLMHADLRLANLLVHDGDITAIDFDDCGFSWFFYDFGAAVSFIEDDPALPRWQDAWLAGYRTAGTVSAADEEMLASFVMLRRLKLLAWMGTHDHALESRTKLARYAEGSCELAECYLTSGGRVVRW</sequence>
<dbReference type="SUPFAM" id="SSF56112">
    <property type="entry name" value="Protein kinase-like (PK-like)"/>
    <property type="match status" value="1"/>
</dbReference>
<protein>
    <submittedName>
        <fullName evidence="2">Phosphotransferase</fullName>
    </submittedName>
</protein>
<dbReference type="EMBL" id="OY726395">
    <property type="protein sequence ID" value="CAJ1580100.1"/>
    <property type="molecule type" value="Genomic_DNA"/>
</dbReference>
<proteinExistence type="predicted"/>
<dbReference type="InterPro" id="IPR002575">
    <property type="entry name" value="Aminoglycoside_PTrfase"/>
</dbReference>
<evidence type="ECO:0000259" key="1">
    <source>
        <dbReference type="Pfam" id="PF01636"/>
    </source>
</evidence>
<dbReference type="Gene3D" id="1.20.1270.170">
    <property type="match status" value="1"/>
</dbReference>
<dbReference type="InterPro" id="IPR051678">
    <property type="entry name" value="AGP_Transferase"/>
</dbReference>
<dbReference type="Proteomes" id="UP001190466">
    <property type="component" value="Chromosome"/>
</dbReference>
<feature type="domain" description="Aminoglycoside phosphotransferase" evidence="1">
    <location>
        <begin position="34"/>
        <end position="268"/>
    </location>
</feature>
<dbReference type="RefSeq" id="WP_316514534.1">
    <property type="nucleotide sequence ID" value="NZ_OY726395.1"/>
</dbReference>
<organism evidence="2 3">
    <name type="scientific">[Mycobacterium] wendilense</name>
    <dbReference type="NCBI Taxonomy" id="3064284"/>
    <lineage>
        <taxon>Bacteria</taxon>
        <taxon>Bacillati</taxon>
        <taxon>Actinomycetota</taxon>
        <taxon>Actinomycetes</taxon>
        <taxon>Mycobacteriales</taxon>
        <taxon>Mycobacteriaceae</taxon>
        <taxon>Mycolicibacter</taxon>
    </lineage>
</organism>
<dbReference type="Gene3D" id="3.30.200.70">
    <property type="match status" value="1"/>
</dbReference>